<reference evidence="2 3" key="1">
    <citation type="submission" date="2021-12" db="EMBL/GenBank/DDBJ databases">
        <title>Genome seq of p7.</title>
        <authorList>
            <person name="Seo T."/>
        </authorList>
    </citation>
    <scope>NUCLEOTIDE SEQUENCE [LARGE SCALE GENOMIC DNA]</scope>
    <source>
        <strain evidence="2 3">P7</strain>
    </source>
</reference>
<name>A0ABS8XLK1_9BURK</name>
<dbReference type="Proteomes" id="UP001201463">
    <property type="component" value="Unassembled WGS sequence"/>
</dbReference>
<protein>
    <submittedName>
        <fullName evidence="2">Uncharacterized protein</fullName>
    </submittedName>
</protein>
<evidence type="ECO:0000313" key="2">
    <source>
        <dbReference type="EMBL" id="MCE4540575.1"/>
    </source>
</evidence>
<dbReference type="RefSeq" id="WP_233395088.1">
    <property type="nucleotide sequence ID" value="NZ_JAJTWT010000019.1"/>
</dbReference>
<proteinExistence type="predicted"/>
<evidence type="ECO:0000313" key="3">
    <source>
        <dbReference type="Proteomes" id="UP001201463"/>
    </source>
</evidence>
<gene>
    <name evidence="2" type="ORF">LXT12_25370</name>
</gene>
<dbReference type="EMBL" id="JAJTWT010000019">
    <property type="protein sequence ID" value="MCE4540575.1"/>
    <property type="molecule type" value="Genomic_DNA"/>
</dbReference>
<comment type="caution">
    <text evidence="2">The sequence shown here is derived from an EMBL/GenBank/DDBJ whole genome shotgun (WGS) entry which is preliminary data.</text>
</comment>
<accession>A0ABS8XLK1</accession>
<feature type="region of interest" description="Disordered" evidence="1">
    <location>
        <begin position="104"/>
        <end position="128"/>
    </location>
</feature>
<organism evidence="2 3">
    <name type="scientific">Pelomonas caseinilytica</name>
    <dbReference type="NCBI Taxonomy" id="2906763"/>
    <lineage>
        <taxon>Bacteria</taxon>
        <taxon>Pseudomonadati</taxon>
        <taxon>Pseudomonadota</taxon>
        <taxon>Betaproteobacteria</taxon>
        <taxon>Burkholderiales</taxon>
        <taxon>Sphaerotilaceae</taxon>
        <taxon>Roseateles</taxon>
    </lineage>
</organism>
<keyword evidence="3" id="KW-1185">Reference proteome</keyword>
<evidence type="ECO:0000256" key="1">
    <source>
        <dbReference type="SAM" id="MobiDB-lite"/>
    </source>
</evidence>
<sequence>MTNRTPPMQDAVLIEAMNRATSLELYQLSALLDRLMTDPRRIVAIRKDLHLGQVVRFYDARRDTMRSGRITEMRDAHLTVTSTEVSAAWKLPYAAIEPPLHGAAAAEPAAAPPPAPVRPTRADFSRGEKVSFTDRHLQTHVGIISRCNPKTASVDASGASWSVPYGALRHVLDID</sequence>